<comment type="similarity">
    <text evidence="1">Belongs to the sigma-70 factor family. ECF subfamily.</text>
</comment>
<accession>A0A956SHL2</accession>
<dbReference type="NCBIfam" id="TIGR02999">
    <property type="entry name" value="Sig-70_X6"/>
    <property type="match status" value="1"/>
</dbReference>
<dbReference type="InterPro" id="IPR036388">
    <property type="entry name" value="WH-like_DNA-bd_sf"/>
</dbReference>
<reference evidence="6" key="2">
    <citation type="journal article" date="2021" name="Microbiome">
        <title>Successional dynamics and alternative stable states in a saline activated sludge microbial community over 9 years.</title>
        <authorList>
            <person name="Wang Y."/>
            <person name="Ye J."/>
            <person name="Ju F."/>
            <person name="Liu L."/>
            <person name="Boyd J.A."/>
            <person name="Deng Y."/>
            <person name="Parks D.H."/>
            <person name="Jiang X."/>
            <person name="Yin X."/>
            <person name="Woodcroft B.J."/>
            <person name="Tyson G.W."/>
            <person name="Hugenholtz P."/>
            <person name="Polz M.F."/>
            <person name="Zhang T."/>
        </authorList>
    </citation>
    <scope>NUCLEOTIDE SEQUENCE</scope>
    <source>
        <strain evidence="6">HKST-UBA02</strain>
    </source>
</reference>
<gene>
    <name evidence="6" type="ORF">KDA27_22445</name>
</gene>
<dbReference type="InterPro" id="IPR039425">
    <property type="entry name" value="RNA_pol_sigma-70-like"/>
</dbReference>
<dbReference type="SUPFAM" id="SSF88659">
    <property type="entry name" value="Sigma3 and sigma4 domains of RNA polymerase sigma factors"/>
    <property type="match status" value="1"/>
</dbReference>
<comment type="caution">
    <text evidence="6">The sequence shown here is derived from an EMBL/GenBank/DDBJ whole genome shotgun (WGS) entry which is preliminary data.</text>
</comment>
<sequence>MPNEPNARRAEASVLLGRVRSGDDDAAEELLALVYDELRRIAASHFVAQPQDHTLQPTALVHEAFMKLANVPASDWESVNHFKAVAARAMRQVLTDHARAKASAKRSADPGLAHVEGIDTPAGTKTLDLVALERALTKLGELDPRQHQIIELWFFAGLTMGEVAGVIDVSERTVRREWRIARAWLNHQLSVDSL</sequence>
<dbReference type="InterPro" id="IPR014284">
    <property type="entry name" value="RNA_pol_sigma-70_dom"/>
</dbReference>
<organism evidence="6 7">
    <name type="scientific">Eiseniibacteriota bacterium</name>
    <dbReference type="NCBI Taxonomy" id="2212470"/>
    <lineage>
        <taxon>Bacteria</taxon>
        <taxon>Candidatus Eiseniibacteriota</taxon>
    </lineage>
</organism>
<dbReference type="PANTHER" id="PTHR43133">
    <property type="entry name" value="RNA POLYMERASE ECF-TYPE SIGMA FACTO"/>
    <property type="match status" value="1"/>
</dbReference>
<keyword evidence="3" id="KW-0731">Sigma factor</keyword>
<dbReference type="EMBL" id="JAGQHS010000186">
    <property type="protein sequence ID" value="MCA9758573.1"/>
    <property type="molecule type" value="Genomic_DNA"/>
</dbReference>
<feature type="domain" description="RNA polymerase sigma-70 ECF-like HTH" evidence="5">
    <location>
        <begin position="11"/>
        <end position="190"/>
    </location>
</feature>
<name>A0A956SHL2_UNCEI</name>
<dbReference type="InterPro" id="IPR013324">
    <property type="entry name" value="RNA_pol_sigma_r3/r4-like"/>
</dbReference>
<dbReference type="InterPro" id="IPR011517">
    <property type="entry name" value="RNA_pol_sigma70_ECF-like"/>
</dbReference>
<evidence type="ECO:0000256" key="1">
    <source>
        <dbReference type="ARBA" id="ARBA00010641"/>
    </source>
</evidence>
<dbReference type="SUPFAM" id="SSF88946">
    <property type="entry name" value="Sigma2 domain of RNA polymerase sigma factors"/>
    <property type="match status" value="1"/>
</dbReference>
<reference evidence="6" key="1">
    <citation type="submission" date="2020-04" db="EMBL/GenBank/DDBJ databases">
        <authorList>
            <person name="Zhang T."/>
        </authorList>
    </citation>
    <scope>NUCLEOTIDE SEQUENCE</scope>
    <source>
        <strain evidence="6">HKST-UBA02</strain>
    </source>
</reference>
<dbReference type="GO" id="GO:0006352">
    <property type="term" value="P:DNA-templated transcription initiation"/>
    <property type="evidence" value="ECO:0007669"/>
    <property type="project" value="InterPro"/>
</dbReference>
<dbReference type="InterPro" id="IPR013325">
    <property type="entry name" value="RNA_pol_sigma_r2"/>
</dbReference>
<dbReference type="Pfam" id="PF07638">
    <property type="entry name" value="Sigma70_ECF"/>
    <property type="match status" value="1"/>
</dbReference>
<evidence type="ECO:0000259" key="5">
    <source>
        <dbReference type="Pfam" id="PF07638"/>
    </source>
</evidence>
<evidence type="ECO:0000256" key="2">
    <source>
        <dbReference type="ARBA" id="ARBA00023015"/>
    </source>
</evidence>
<protein>
    <submittedName>
        <fullName evidence="6">Sigma-70 family RNA polymerase sigma factor</fullName>
    </submittedName>
</protein>
<evidence type="ECO:0000256" key="4">
    <source>
        <dbReference type="ARBA" id="ARBA00023163"/>
    </source>
</evidence>
<evidence type="ECO:0000256" key="3">
    <source>
        <dbReference type="ARBA" id="ARBA00023082"/>
    </source>
</evidence>
<dbReference type="Gene3D" id="1.10.1740.10">
    <property type="match status" value="1"/>
</dbReference>
<dbReference type="Proteomes" id="UP000739538">
    <property type="component" value="Unassembled WGS sequence"/>
</dbReference>
<dbReference type="AlphaFoldDB" id="A0A956SHL2"/>
<keyword evidence="4" id="KW-0804">Transcription</keyword>
<dbReference type="InterPro" id="IPR053812">
    <property type="entry name" value="HTH_Sigma70_ECF-like"/>
</dbReference>
<dbReference type="GO" id="GO:0016987">
    <property type="term" value="F:sigma factor activity"/>
    <property type="evidence" value="ECO:0007669"/>
    <property type="project" value="UniProtKB-KW"/>
</dbReference>
<dbReference type="Gene3D" id="1.10.10.10">
    <property type="entry name" value="Winged helix-like DNA-binding domain superfamily/Winged helix DNA-binding domain"/>
    <property type="match status" value="1"/>
</dbReference>
<evidence type="ECO:0000313" key="6">
    <source>
        <dbReference type="EMBL" id="MCA9758573.1"/>
    </source>
</evidence>
<dbReference type="NCBIfam" id="TIGR02937">
    <property type="entry name" value="sigma70-ECF"/>
    <property type="match status" value="1"/>
</dbReference>
<dbReference type="PANTHER" id="PTHR43133:SF39">
    <property type="entry name" value="SIMILAR TO RNA POLYMERASE SIGMA-E FACTOR"/>
    <property type="match status" value="1"/>
</dbReference>
<proteinExistence type="inferred from homology"/>
<evidence type="ECO:0000313" key="7">
    <source>
        <dbReference type="Proteomes" id="UP000739538"/>
    </source>
</evidence>
<keyword evidence="2" id="KW-0805">Transcription regulation</keyword>